<dbReference type="InterPro" id="IPR005095">
    <property type="entry name" value="EspA"/>
</dbReference>
<accession>A0A2U8I4B6</accession>
<keyword evidence="3" id="KW-1185">Reference proteome</keyword>
<name>A0A2U8I4B6_9GAMM</name>
<sequence>MASTMLPGYAPLPYELPSTPNSNRATSPSGLTPGAGNSGKLTAGINDFTNEFLQSIEDCGLLLAAAAEAYGLMEQQNKLGAEQLAAMQSRSKIVDEAQEEANNINVDINTLSGGKDPTKDTLVLPDDIRQALRDLHLTVNNQSIDDYINGLKTDGKLNKGQLEAIKASLDNMVTRNNSQVTSDNLQIQKITQVYQMLVGFINKQQSDNNDLLKTIWR</sequence>
<feature type="region of interest" description="Disordered" evidence="1">
    <location>
        <begin position="1"/>
        <end position="38"/>
    </location>
</feature>
<evidence type="ECO:0000313" key="2">
    <source>
        <dbReference type="EMBL" id="AWK13982.1"/>
    </source>
</evidence>
<dbReference type="SUPFAM" id="SSF116927">
    <property type="entry name" value="EspA/CesA-like"/>
    <property type="match status" value="1"/>
</dbReference>
<protein>
    <recommendedName>
        <fullName evidence="4">Secretion protein EspA</fullName>
    </recommendedName>
</protein>
<feature type="compositionally biased region" description="Polar residues" evidence="1">
    <location>
        <begin position="18"/>
        <end position="30"/>
    </location>
</feature>
<dbReference type="OrthoDB" id="8594867at2"/>
<evidence type="ECO:0000256" key="1">
    <source>
        <dbReference type="SAM" id="MobiDB-lite"/>
    </source>
</evidence>
<proteinExistence type="predicted"/>
<dbReference type="Proteomes" id="UP000261875">
    <property type="component" value="Chromosome"/>
</dbReference>
<dbReference type="Pfam" id="PF03433">
    <property type="entry name" value="EspA"/>
    <property type="match status" value="1"/>
</dbReference>
<dbReference type="STRING" id="1878942.GCA_900128755_01213"/>
<dbReference type="AlphaFoldDB" id="A0A2U8I4B6"/>
<gene>
    <name evidence="2" type="ORF">CCS41_05000</name>
</gene>
<dbReference type="KEGG" id="fsm:CCS41_05000"/>
<dbReference type="InterPro" id="IPR035074">
    <property type="entry name" value="EspA/CesA-like"/>
</dbReference>
<organism evidence="2 3">
    <name type="scientific">Candidatus Fukatsuia symbiotica</name>
    <dbReference type="NCBI Taxonomy" id="1878942"/>
    <lineage>
        <taxon>Bacteria</taxon>
        <taxon>Pseudomonadati</taxon>
        <taxon>Pseudomonadota</taxon>
        <taxon>Gammaproteobacteria</taxon>
        <taxon>Enterobacterales</taxon>
        <taxon>Yersiniaceae</taxon>
        <taxon>Candidatus Fukatsuia</taxon>
    </lineage>
</organism>
<dbReference type="RefSeq" id="WP_072550220.1">
    <property type="nucleotide sequence ID" value="NZ_CP021659.1"/>
</dbReference>
<dbReference type="EMBL" id="CP021659">
    <property type="protein sequence ID" value="AWK13982.1"/>
    <property type="molecule type" value="Genomic_DNA"/>
</dbReference>
<evidence type="ECO:0000313" key="3">
    <source>
        <dbReference type="Proteomes" id="UP000261875"/>
    </source>
</evidence>
<evidence type="ECO:0008006" key="4">
    <source>
        <dbReference type="Google" id="ProtNLM"/>
    </source>
</evidence>
<reference evidence="2 3" key="1">
    <citation type="submission" date="2017-05" db="EMBL/GenBank/DDBJ databases">
        <title>Genome sequence of Candidatus Fukatsuia symbiotica and Candidatus Hamiltonella defensa from Acyrthosiphon pisum strain 5D.</title>
        <authorList>
            <person name="Patel V.A."/>
            <person name="Chevignon G."/>
            <person name="Russell J.A."/>
            <person name="Oliver K.M."/>
        </authorList>
    </citation>
    <scope>NUCLEOTIDE SEQUENCE [LARGE SCALE GENOMIC DNA]</scope>
    <source>
        <strain evidence="2 3">5D</strain>
    </source>
</reference>